<organism evidence="2 3">
    <name type="scientific">Rhizorhabdus histidinilytica</name>
    <dbReference type="NCBI Taxonomy" id="439228"/>
    <lineage>
        <taxon>Bacteria</taxon>
        <taxon>Pseudomonadati</taxon>
        <taxon>Pseudomonadota</taxon>
        <taxon>Alphaproteobacteria</taxon>
        <taxon>Sphingomonadales</taxon>
        <taxon>Sphingomonadaceae</taxon>
        <taxon>Rhizorhabdus</taxon>
    </lineage>
</organism>
<proteinExistence type="predicted"/>
<dbReference type="InterPro" id="IPR050483">
    <property type="entry name" value="CoA-transferase_III_domain"/>
</dbReference>
<dbReference type="PANTHER" id="PTHR48207:SF4">
    <property type="entry name" value="BLL6097 PROTEIN"/>
    <property type="match status" value="1"/>
</dbReference>
<keyword evidence="1 2" id="KW-0808">Transferase</keyword>
<name>A0A1T5GBT9_9SPHN</name>
<evidence type="ECO:0000256" key="1">
    <source>
        <dbReference type="ARBA" id="ARBA00022679"/>
    </source>
</evidence>
<sequence>MAAIQRGGACSGIRVIELGTMVTAPLAGQLLADFGAEVIKIEPPQGEIMRGIPPVFEGRSAAFAQWNRNKKCVALDLKSPAGLAAARKLVDGADALVTNFRPDVLEAFGLDYDAVAARNPDIVYAGLTGFGPDGPYAELASYDMVIQGLVGLMPNQGGDGPPQPIKSPVADKISSYSAVMAMLAALLHRKAGGAGQKIEISMMDAYANFILPELFYTRTFLDAPPPVQWVKSIYNPFELSDGWVIGFVMTDRHFEGACDIFGLEAIRKDPRFADPGARNVYQPELMQEIAQACRQMTVAAFVELARANDLPFAPVNDLDQFMRDPQAVHNQTFVEFADPDRPELGRLKLLNSFARMSATPVDARAFAPDVGADNAEVLAAIGLTPAEIDAATRGRAVAAE</sequence>
<dbReference type="Proteomes" id="UP000189818">
    <property type="component" value="Unassembled WGS sequence"/>
</dbReference>
<dbReference type="InterPro" id="IPR044855">
    <property type="entry name" value="CoA-Trfase_III_dom3_sf"/>
</dbReference>
<keyword evidence="3" id="KW-1185">Reference proteome</keyword>
<dbReference type="InterPro" id="IPR003673">
    <property type="entry name" value="CoA-Trfase_fam_III"/>
</dbReference>
<dbReference type="Gene3D" id="3.40.50.10540">
    <property type="entry name" value="Crotonobetainyl-coa:carnitine coa-transferase, domain 1"/>
    <property type="match status" value="1"/>
</dbReference>
<dbReference type="EMBL" id="FUYM01000013">
    <property type="protein sequence ID" value="SKC05904.1"/>
    <property type="molecule type" value="Genomic_DNA"/>
</dbReference>
<dbReference type="Pfam" id="PF02515">
    <property type="entry name" value="CoA_transf_3"/>
    <property type="match status" value="1"/>
</dbReference>
<dbReference type="InterPro" id="IPR023606">
    <property type="entry name" value="CoA-Trfase_III_dom_1_sf"/>
</dbReference>
<protein>
    <submittedName>
        <fullName evidence="2">Formyl-CoA transferase</fullName>
    </submittedName>
</protein>
<dbReference type="STRING" id="439228.SAMN06295920_11382"/>
<evidence type="ECO:0000313" key="2">
    <source>
        <dbReference type="EMBL" id="SKC05904.1"/>
    </source>
</evidence>
<dbReference type="PANTHER" id="PTHR48207">
    <property type="entry name" value="SUCCINATE--HYDROXYMETHYLGLUTARATE COA-TRANSFERASE"/>
    <property type="match status" value="1"/>
</dbReference>
<dbReference type="OrthoDB" id="7208981at2"/>
<dbReference type="RefSeq" id="WP_079650448.1">
    <property type="nucleotide sequence ID" value="NZ_FUYM01000013.1"/>
</dbReference>
<gene>
    <name evidence="2" type="ORF">SAMN06295920_11382</name>
</gene>
<dbReference type="GO" id="GO:0008410">
    <property type="term" value="F:CoA-transferase activity"/>
    <property type="evidence" value="ECO:0007669"/>
    <property type="project" value="TreeGrafter"/>
</dbReference>
<dbReference type="AlphaFoldDB" id="A0A1T5GBT9"/>
<evidence type="ECO:0000313" key="3">
    <source>
        <dbReference type="Proteomes" id="UP000189818"/>
    </source>
</evidence>
<dbReference type="SUPFAM" id="SSF89796">
    <property type="entry name" value="CoA-transferase family III (CaiB/BaiF)"/>
    <property type="match status" value="1"/>
</dbReference>
<reference evidence="3" key="1">
    <citation type="submission" date="2017-02" db="EMBL/GenBank/DDBJ databases">
        <authorList>
            <person name="Varghese N."/>
            <person name="Submissions S."/>
        </authorList>
    </citation>
    <scope>NUCLEOTIDE SEQUENCE [LARGE SCALE GENOMIC DNA]</scope>
    <source>
        <strain evidence="3">UM2</strain>
    </source>
</reference>
<dbReference type="Gene3D" id="3.30.1540.10">
    <property type="entry name" value="formyl-coa transferase, domain 3"/>
    <property type="match status" value="1"/>
</dbReference>
<accession>A0A1T5GBT9</accession>